<protein>
    <recommendedName>
        <fullName evidence="15">Calcium-channel protein CCH1</fullName>
    </recommendedName>
</protein>
<comment type="subcellular location">
    <subcellularLocation>
        <location evidence="1">Cell membrane</location>
        <topology evidence="1">Multi-pass membrane protein</topology>
    </subcellularLocation>
</comment>
<dbReference type="GO" id="GO:0008331">
    <property type="term" value="F:high voltage-gated calcium channel activity"/>
    <property type="evidence" value="ECO:0007669"/>
    <property type="project" value="TreeGrafter"/>
</dbReference>
<feature type="transmembrane region" description="Helical" evidence="17">
    <location>
        <begin position="1331"/>
        <end position="1355"/>
    </location>
</feature>
<dbReference type="Gene3D" id="1.20.120.350">
    <property type="entry name" value="Voltage-gated potassium channels. Chain C"/>
    <property type="match status" value="4"/>
</dbReference>
<dbReference type="GO" id="GO:0005891">
    <property type="term" value="C:voltage-gated calcium channel complex"/>
    <property type="evidence" value="ECO:0007669"/>
    <property type="project" value="TreeGrafter"/>
</dbReference>
<evidence type="ECO:0000256" key="8">
    <source>
        <dbReference type="ARBA" id="ARBA00022882"/>
    </source>
</evidence>
<evidence type="ECO:0000256" key="3">
    <source>
        <dbReference type="ARBA" id="ARBA00022475"/>
    </source>
</evidence>
<evidence type="ECO:0000259" key="18">
    <source>
        <dbReference type="Pfam" id="PF00520"/>
    </source>
</evidence>
<dbReference type="InterPro" id="IPR027359">
    <property type="entry name" value="Volt_channel_dom_sf"/>
</dbReference>
<feature type="transmembrane region" description="Helical" evidence="17">
    <location>
        <begin position="1246"/>
        <end position="1272"/>
    </location>
</feature>
<feature type="transmembrane region" description="Helical" evidence="17">
    <location>
        <begin position="1278"/>
        <end position="1297"/>
    </location>
</feature>
<feature type="domain" description="Ion transport" evidence="18">
    <location>
        <begin position="883"/>
        <end position="1162"/>
    </location>
</feature>
<dbReference type="GO" id="GO:0098703">
    <property type="term" value="P:calcium ion import across plasma membrane"/>
    <property type="evidence" value="ECO:0007669"/>
    <property type="project" value="TreeGrafter"/>
</dbReference>
<keyword evidence="6 17" id="KW-0812">Transmembrane</keyword>
<feature type="transmembrane region" description="Helical" evidence="17">
    <location>
        <begin position="927"/>
        <end position="947"/>
    </location>
</feature>
<feature type="transmembrane region" description="Helical" evidence="17">
    <location>
        <begin position="398"/>
        <end position="416"/>
    </location>
</feature>
<evidence type="ECO:0000256" key="2">
    <source>
        <dbReference type="ARBA" id="ARBA00022448"/>
    </source>
</evidence>
<evidence type="ECO:0000256" key="10">
    <source>
        <dbReference type="ARBA" id="ARBA00023065"/>
    </source>
</evidence>
<dbReference type="FunFam" id="1.10.287.70:FF:000093">
    <property type="entry name" value="Calcium channel subunit Cch1"/>
    <property type="match status" value="1"/>
</dbReference>
<dbReference type="Proteomes" id="UP000799757">
    <property type="component" value="Unassembled WGS sequence"/>
</dbReference>
<feature type="transmembrane region" description="Helical" evidence="17">
    <location>
        <begin position="886"/>
        <end position="907"/>
    </location>
</feature>
<evidence type="ECO:0000256" key="14">
    <source>
        <dbReference type="ARBA" id="ARBA00061395"/>
    </source>
</evidence>
<feature type="domain" description="Ion transport" evidence="18">
    <location>
        <begin position="1214"/>
        <end position="1459"/>
    </location>
</feature>
<keyword evidence="3" id="KW-1003">Cell membrane</keyword>
<keyword evidence="12" id="KW-0325">Glycoprotein</keyword>
<evidence type="ECO:0000256" key="6">
    <source>
        <dbReference type="ARBA" id="ARBA00022692"/>
    </source>
</evidence>
<proteinExistence type="inferred from homology"/>
<feature type="transmembrane region" description="Helical" evidence="17">
    <location>
        <begin position="496"/>
        <end position="514"/>
    </location>
</feature>
<evidence type="ECO:0000256" key="16">
    <source>
        <dbReference type="SAM" id="MobiDB-lite"/>
    </source>
</evidence>
<evidence type="ECO:0000256" key="1">
    <source>
        <dbReference type="ARBA" id="ARBA00004651"/>
    </source>
</evidence>
<reference evidence="19" key="1">
    <citation type="journal article" date="2020" name="Stud. Mycol.">
        <title>101 Dothideomycetes genomes: a test case for predicting lifestyles and emergence of pathogens.</title>
        <authorList>
            <person name="Haridas S."/>
            <person name="Albert R."/>
            <person name="Binder M."/>
            <person name="Bloem J."/>
            <person name="Labutti K."/>
            <person name="Salamov A."/>
            <person name="Andreopoulos B."/>
            <person name="Baker S."/>
            <person name="Barry K."/>
            <person name="Bills G."/>
            <person name="Bluhm B."/>
            <person name="Cannon C."/>
            <person name="Castanera R."/>
            <person name="Culley D."/>
            <person name="Daum C."/>
            <person name="Ezra D."/>
            <person name="Gonzalez J."/>
            <person name="Henrissat B."/>
            <person name="Kuo A."/>
            <person name="Liang C."/>
            <person name="Lipzen A."/>
            <person name="Lutzoni F."/>
            <person name="Magnuson J."/>
            <person name="Mondo S."/>
            <person name="Nolan M."/>
            <person name="Ohm R."/>
            <person name="Pangilinan J."/>
            <person name="Park H.-J."/>
            <person name="Ramirez L."/>
            <person name="Alfaro M."/>
            <person name="Sun H."/>
            <person name="Tritt A."/>
            <person name="Yoshinaga Y."/>
            <person name="Zwiers L.-H."/>
            <person name="Turgeon B."/>
            <person name="Goodwin S."/>
            <person name="Spatafora J."/>
            <person name="Crous P."/>
            <person name="Grigoriev I."/>
        </authorList>
    </citation>
    <scope>NUCLEOTIDE SEQUENCE</scope>
    <source>
        <strain evidence="19">CBS 109.77</strain>
    </source>
</reference>
<feature type="transmembrane region" description="Helical" evidence="17">
    <location>
        <begin position="422"/>
        <end position="446"/>
    </location>
</feature>
<name>A0A6A6WSZ7_9PLEO</name>
<feature type="region of interest" description="Disordered" evidence="16">
    <location>
        <begin position="78"/>
        <end position="98"/>
    </location>
</feature>
<keyword evidence="13" id="KW-0407">Ion channel</keyword>
<feature type="compositionally biased region" description="Basic and acidic residues" evidence="16">
    <location>
        <begin position="1"/>
        <end position="11"/>
    </location>
</feature>
<evidence type="ECO:0000313" key="20">
    <source>
        <dbReference type="Proteomes" id="UP000799757"/>
    </source>
</evidence>
<keyword evidence="9 17" id="KW-1133">Transmembrane helix</keyword>
<feature type="transmembrane region" description="Helical" evidence="17">
    <location>
        <begin position="983"/>
        <end position="999"/>
    </location>
</feature>
<keyword evidence="2" id="KW-0813">Transport</keyword>
<evidence type="ECO:0000256" key="17">
    <source>
        <dbReference type="SAM" id="Phobius"/>
    </source>
</evidence>
<feature type="compositionally biased region" description="Polar residues" evidence="16">
    <location>
        <begin position="15"/>
        <end position="27"/>
    </location>
</feature>
<organism evidence="19 20">
    <name type="scientific">Melanomma pulvis-pyrius CBS 109.77</name>
    <dbReference type="NCBI Taxonomy" id="1314802"/>
    <lineage>
        <taxon>Eukaryota</taxon>
        <taxon>Fungi</taxon>
        <taxon>Dikarya</taxon>
        <taxon>Ascomycota</taxon>
        <taxon>Pezizomycotina</taxon>
        <taxon>Dothideomycetes</taxon>
        <taxon>Pleosporomycetidae</taxon>
        <taxon>Pleosporales</taxon>
        <taxon>Melanommataceae</taxon>
        <taxon>Melanomma</taxon>
    </lineage>
</organism>
<feature type="compositionally biased region" description="Polar residues" evidence="16">
    <location>
        <begin position="78"/>
        <end position="93"/>
    </location>
</feature>
<feature type="transmembrane region" description="Helical" evidence="17">
    <location>
        <begin position="1425"/>
        <end position="1451"/>
    </location>
</feature>
<evidence type="ECO:0000256" key="11">
    <source>
        <dbReference type="ARBA" id="ARBA00023136"/>
    </source>
</evidence>
<feature type="transmembrane region" description="Helical" evidence="17">
    <location>
        <begin position="121"/>
        <end position="140"/>
    </location>
</feature>
<evidence type="ECO:0000256" key="13">
    <source>
        <dbReference type="ARBA" id="ARBA00023303"/>
    </source>
</evidence>
<feature type="transmembrane region" description="Helical" evidence="17">
    <location>
        <begin position="619"/>
        <end position="639"/>
    </location>
</feature>
<keyword evidence="8" id="KW-0851">Voltage-gated channel</keyword>
<feature type="transmembrane region" description="Helical" evidence="17">
    <location>
        <begin position="161"/>
        <end position="183"/>
    </location>
</feature>
<feature type="transmembrane region" description="Helical" evidence="17">
    <location>
        <begin position="526"/>
        <end position="545"/>
    </location>
</feature>
<sequence>MTYEHGDETSRLESGITSPRPSQDLRTSRASINSVFLRAGSTLSEVSRRIVNINCKEDDRKSLGSTTTIQTYPSTSSVIEAPNSSRHTSQPSQELRYAPHPPRPVLEKAIRRVLCSSWTESFILLLILFQVAILAIYTSFDNNYLKGHIFTFGPTWISSCYLAIFVFYTMELVFKFAAFVFGWHNGNAEPRQFLPESSTPRPTPNTCAKCHSSLSLNRVFNILDLVAVISYWVYFIMGVARVRESRYVQIFAMLSALRILRLLRITAGTDSETTVIFEAVKESSAKLGKVALFICFFWLLFAVIGVQIFKSSLRRTCFLAGTNSSDTRTTFGKRLQFCGGYIANGTGVYAEPWLKIDGSPGAVRHKGYLCPRGSVCQESINPYGNSVSFDNIFQSLELVFVIFSANTFSTLMYYVVDSDGLASALFFAVVIIVLYFWLVILLVGVITGSMRDVRKKIQATVSRNEGKFEGTVPKPKKKSTQSTWFPLQKAFQYTRWLWIGLIAYDLIVQAQGTAQMSIPRKRFIDLSETIVTFLLLLEIIVRLSLDWRNFHTSKQNLADLTISIITSMMQLEIFKRAGRVYVWFTVFQIVRIYRVLWAIRPIRDLMMLSFSYFPAMLQLSSFLFLLVFLASILATQMFITPLIQNKVTLDDVPFSDAWKSFLGMYQIFTGEDWTKHLYAVTELDYGQRAAWISAIFVIGWFIISSIIILNMFLSRIDDSLNLPDDQKRFFQIRNFLRRKSGAFTDSSTPGYTQVPGGGIPASHDSTGLTDAHLNTVIKEFLRDDELLKQLQVSLAGSIDTRRKSQLKGWCYQAATKTRILWPSFLSVKSSQLIPVSVRDGQRRCSAWYTGIFGKIQQCCRMLLDQQTADGYPRSQSRLTVGTIFKIFIYTTIISQIIITCVTTPLYQRLYWMQHEFSVRNWFVMTDFGFAIVWSVEAIIKIVAGGLIMGPDAYLRGWNLVDATVLVTSWAGVALRLYNVGHQVAGLIVSFKAFRVLRLLTMNKRVMREITFIFRRGSYRIFAAILVSLSLLTPFAIFGLNLFMGQSSFCNDGSVLSLHDCVAEFPAPGLSGRMVLAPRVVSRPYYSFDNFGQSFYTLFLIVSQEGWTDVMYWARGSNDSYMRAGSSTSNMNALFFVIFNFCGTIFVTALFASLMIQNYTEATGAAYLTRNQRAWIEQRRLLQRVRPARRPPNPETLGPWRRWCYGAATRKEGNWQRFIVAILLLHLVFLCVNFYPSNAIWEVVRDIVSIVIMLILLLNMVIRIVGLSLAQFFKRPWDIFGLVLIIQALGTSILQMFYRNNAAITYSKQILQDSVCLLLIPYVASFEELFNVAVASIPLISTLLVTWFVLLLFFAIGLTQAFALTRFGPNETGSVNFRTIPKALILLFRMTLGEGQTKIMEDFAAIVPPYCTAGERFFESDCGNPVLARFLFIAWKVLSMYLFTNLFISLVYESFSYVYQPFAMTTGTLSRTELRHFKDAWARVDPKGTGYIPPSSLAQLTSRISGALSTRIYDAEFSIPSLLRDCTYRLPLHPGDINLALLNTRLQHLPIPEIQSRRRTLNRLHMELLRTSDPQHGISFTTALTTLITHKILDNREYLQ</sequence>
<accession>A0A6A6WSZ7</accession>
<keyword evidence="7" id="KW-0106">Calcium</keyword>
<dbReference type="InterPro" id="IPR005821">
    <property type="entry name" value="Ion_trans_dom"/>
</dbReference>
<feature type="transmembrane region" description="Helical" evidence="17">
    <location>
        <begin position="1133"/>
        <end position="1155"/>
    </location>
</feature>
<feature type="transmembrane region" description="Helical" evidence="17">
    <location>
        <begin position="287"/>
        <end position="309"/>
    </location>
</feature>
<comment type="similarity">
    <text evidence="14">Belongs to the calcium channel alpha-1 subunit (TC 1.A.1.11) family.</text>
</comment>
<evidence type="ECO:0000256" key="7">
    <source>
        <dbReference type="ARBA" id="ARBA00022837"/>
    </source>
</evidence>
<feature type="domain" description="Ion transport" evidence="18">
    <location>
        <begin position="117"/>
        <end position="454"/>
    </location>
</feature>
<gene>
    <name evidence="19" type="ORF">K505DRAFT_317291</name>
</gene>
<feature type="transmembrane region" description="Helical" evidence="17">
    <location>
        <begin position="1214"/>
        <end position="1234"/>
    </location>
</feature>
<dbReference type="PANTHER" id="PTHR45628">
    <property type="entry name" value="VOLTAGE-DEPENDENT CALCIUM CHANNEL TYPE A SUBUNIT ALPHA-1"/>
    <property type="match status" value="1"/>
</dbReference>
<feature type="transmembrane region" description="Helical" evidence="17">
    <location>
        <begin position="219"/>
        <end position="240"/>
    </location>
</feature>
<feature type="domain" description="Ion transport" evidence="18">
    <location>
        <begin position="493"/>
        <end position="716"/>
    </location>
</feature>
<evidence type="ECO:0000256" key="12">
    <source>
        <dbReference type="ARBA" id="ARBA00023180"/>
    </source>
</evidence>
<feature type="transmembrane region" description="Helical" evidence="17">
    <location>
        <begin position="690"/>
        <end position="713"/>
    </location>
</feature>
<evidence type="ECO:0000256" key="9">
    <source>
        <dbReference type="ARBA" id="ARBA00022989"/>
    </source>
</evidence>
<evidence type="ECO:0000313" key="19">
    <source>
        <dbReference type="EMBL" id="KAF2787083.1"/>
    </source>
</evidence>
<dbReference type="SUPFAM" id="SSF81324">
    <property type="entry name" value="Voltage-gated potassium channels"/>
    <property type="match status" value="3"/>
</dbReference>
<dbReference type="Pfam" id="PF00520">
    <property type="entry name" value="Ion_trans"/>
    <property type="match status" value="4"/>
</dbReference>
<feature type="transmembrane region" description="Helical" evidence="17">
    <location>
        <begin position="1020"/>
        <end position="1043"/>
    </location>
</feature>
<evidence type="ECO:0000256" key="4">
    <source>
        <dbReference type="ARBA" id="ARBA00022568"/>
    </source>
</evidence>
<evidence type="ECO:0000256" key="5">
    <source>
        <dbReference type="ARBA" id="ARBA00022673"/>
    </source>
</evidence>
<keyword evidence="4" id="KW-0109">Calcium transport</keyword>
<dbReference type="InterPro" id="IPR050599">
    <property type="entry name" value="VDCC_alpha-1_subunit"/>
</dbReference>
<keyword evidence="5" id="KW-0107">Calcium channel</keyword>
<dbReference type="PANTHER" id="PTHR45628:SF7">
    <property type="entry name" value="VOLTAGE-DEPENDENT CALCIUM CHANNEL TYPE A SUBUNIT ALPHA-1"/>
    <property type="match status" value="1"/>
</dbReference>
<evidence type="ECO:0000256" key="15">
    <source>
        <dbReference type="ARBA" id="ARBA00067459"/>
    </source>
</evidence>
<keyword evidence="11 17" id="KW-0472">Membrane</keyword>
<feature type="region of interest" description="Disordered" evidence="16">
    <location>
        <begin position="1"/>
        <end position="27"/>
    </location>
</feature>
<keyword evidence="20" id="KW-1185">Reference proteome</keyword>
<keyword evidence="10" id="KW-0406">Ion transport</keyword>
<dbReference type="OrthoDB" id="416585at2759"/>
<dbReference type="Gene3D" id="1.10.287.70">
    <property type="match status" value="4"/>
</dbReference>
<dbReference type="EMBL" id="MU002362">
    <property type="protein sequence ID" value="KAF2787083.1"/>
    <property type="molecule type" value="Genomic_DNA"/>
</dbReference>
<feature type="transmembrane region" description="Helical" evidence="17">
    <location>
        <begin position="580"/>
        <end position="599"/>
    </location>
</feature>